<evidence type="ECO:0000313" key="1">
    <source>
        <dbReference type="EMBL" id="JAD57575.1"/>
    </source>
</evidence>
<accession>A0A0A9B8M5</accession>
<name>A0A0A9B8M5_ARUDO</name>
<proteinExistence type="predicted"/>
<dbReference type="EMBL" id="GBRH01240320">
    <property type="protein sequence ID" value="JAD57575.1"/>
    <property type="molecule type" value="Transcribed_RNA"/>
</dbReference>
<sequence length="17" mass="2170">MWRFSTHLHLRNVVIFL</sequence>
<protein>
    <submittedName>
        <fullName evidence="1">Uncharacterized protein</fullName>
    </submittedName>
</protein>
<dbReference type="AlphaFoldDB" id="A0A0A9B8M5"/>
<organism evidence="1">
    <name type="scientific">Arundo donax</name>
    <name type="common">Giant reed</name>
    <name type="synonym">Donax arundinaceus</name>
    <dbReference type="NCBI Taxonomy" id="35708"/>
    <lineage>
        <taxon>Eukaryota</taxon>
        <taxon>Viridiplantae</taxon>
        <taxon>Streptophyta</taxon>
        <taxon>Embryophyta</taxon>
        <taxon>Tracheophyta</taxon>
        <taxon>Spermatophyta</taxon>
        <taxon>Magnoliopsida</taxon>
        <taxon>Liliopsida</taxon>
        <taxon>Poales</taxon>
        <taxon>Poaceae</taxon>
        <taxon>PACMAD clade</taxon>
        <taxon>Arundinoideae</taxon>
        <taxon>Arundineae</taxon>
        <taxon>Arundo</taxon>
    </lineage>
</organism>
<reference evidence="1" key="1">
    <citation type="submission" date="2014-09" db="EMBL/GenBank/DDBJ databases">
        <authorList>
            <person name="Magalhaes I.L.F."/>
            <person name="Oliveira U."/>
            <person name="Santos F.R."/>
            <person name="Vidigal T.H.D.A."/>
            <person name="Brescovit A.D."/>
            <person name="Santos A.J."/>
        </authorList>
    </citation>
    <scope>NUCLEOTIDE SEQUENCE</scope>
    <source>
        <tissue evidence="1">Shoot tissue taken approximately 20 cm above the soil surface</tissue>
    </source>
</reference>
<reference evidence="1" key="2">
    <citation type="journal article" date="2015" name="Data Brief">
        <title>Shoot transcriptome of the giant reed, Arundo donax.</title>
        <authorList>
            <person name="Barrero R.A."/>
            <person name="Guerrero F.D."/>
            <person name="Moolhuijzen P."/>
            <person name="Goolsby J.A."/>
            <person name="Tidwell J."/>
            <person name="Bellgard S.E."/>
            <person name="Bellgard M.I."/>
        </authorList>
    </citation>
    <scope>NUCLEOTIDE SEQUENCE</scope>
    <source>
        <tissue evidence="1">Shoot tissue taken approximately 20 cm above the soil surface</tissue>
    </source>
</reference>